<dbReference type="Pfam" id="PF07993">
    <property type="entry name" value="NAD_binding_4"/>
    <property type="match status" value="1"/>
</dbReference>
<dbReference type="PANTHER" id="PTHR43439:SF2">
    <property type="entry name" value="ENZYME, PUTATIVE (JCVI)-RELATED"/>
    <property type="match status" value="1"/>
</dbReference>
<dbReference type="Gene3D" id="3.40.50.12780">
    <property type="entry name" value="N-terminal domain of ligase-like"/>
    <property type="match status" value="1"/>
</dbReference>
<dbReference type="Pfam" id="PF23562">
    <property type="entry name" value="AMP-binding_C_3"/>
    <property type="match status" value="1"/>
</dbReference>
<evidence type="ECO:0000313" key="5">
    <source>
        <dbReference type="Proteomes" id="UP000248423"/>
    </source>
</evidence>
<evidence type="ECO:0000259" key="3">
    <source>
        <dbReference type="PROSITE" id="PS50075"/>
    </source>
</evidence>
<dbReference type="EMBL" id="KZ826375">
    <property type="protein sequence ID" value="PYI03852.1"/>
    <property type="molecule type" value="Genomic_DNA"/>
</dbReference>
<dbReference type="Pfam" id="PF00501">
    <property type="entry name" value="AMP-binding"/>
    <property type="match status" value="1"/>
</dbReference>
<dbReference type="AlphaFoldDB" id="A0A319E1E3"/>
<dbReference type="Pfam" id="PF00550">
    <property type="entry name" value="PP-binding"/>
    <property type="match status" value="1"/>
</dbReference>
<dbReference type="InterPro" id="IPR036736">
    <property type="entry name" value="ACP-like_sf"/>
</dbReference>
<dbReference type="Gene3D" id="1.10.1200.10">
    <property type="entry name" value="ACP-like"/>
    <property type="match status" value="1"/>
</dbReference>
<dbReference type="Proteomes" id="UP000248423">
    <property type="component" value="Unassembled WGS sequence"/>
</dbReference>
<dbReference type="Gene3D" id="3.40.50.720">
    <property type="entry name" value="NAD(P)-binding Rossmann-like Domain"/>
    <property type="match status" value="1"/>
</dbReference>
<proteinExistence type="predicted"/>
<feature type="domain" description="Carrier" evidence="3">
    <location>
        <begin position="546"/>
        <end position="629"/>
    </location>
</feature>
<organism evidence="4 5">
    <name type="scientific">Aspergillus sclerotiicarbonarius (strain CBS 121057 / IBT 28362)</name>
    <dbReference type="NCBI Taxonomy" id="1448318"/>
    <lineage>
        <taxon>Eukaryota</taxon>
        <taxon>Fungi</taxon>
        <taxon>Dikarya</taxon>
        <taxon>Ascomycota</taxon>
        <taxon>Pezizomycotina</taxon>
        <taxon>Eurotiomycetes</taxon>
        <taxon>Eurotiomycetidae</taxon>
        <taxon>Eurotiales</taxon>
        <taxon>Aspergillaceae</taxon>
        <taxon>Aspergillus</taxon>
        <taxon>Aspergillus subgen. Circumdati</taxon>
    </lineage>
</organism>
<keyword evidence="5" id="KW-1185">Reference proteome</keyword>
<evidence type="ECO:0000313" key="4">
    <source>
        <dbReference type="EMBL" id="PYI03852.1"/>
    </source>
</evidence>
<protein>
    <submittedName>
        <fullName evidence="4">Acetyl-CoA synthetase-like protein</fullName>
    </submittedName>
</protein>
<dbReference type="OrthoDB" id="429813at2759"/>
<accession>A0A319E1E3</accession>
<dbReference type="SUPFAM" id="SSF47336">
    <property type="entry name" value="ACP-like"/>
    <property type="match status" value="1"/>
</dbReference>
<dbReference type="STRING" id="1448318.A0A319E1E3"/>
<dbReference type="InterPro" id="IPR013120">
    <property type="entry name" value="FAR_NAD-bd"/>
</dbReference>
<dbReference type="PANTHER" id="PTHR43439">
    <property type="entry name" value="PHENYLACETATE-COENZYME A LIGASE"/>
    <property type="match status" value="1"/>
</dbReference>
<dbReference type="PROSITE" id="PS50075">
    <property type="entry name" value="CARRIER"/>
    <property type="match status" value="1"/>
</dbReference>
<reference evidence="4 5" key="1">
    <citation type="submission" date="2018-02" db="EMBL/GenBank/DDBJ databases">
        <title>The genomes of Aspergillus section Nigri reveals drivers in fungal speciation.</title>
        <authorList>
            <consortium name="DOE Joint Genome Institute"/>
            <person name="Vesth T.C."/>
            <person name="Nybo J."/>
            <person name="Theobald S."/>
            <person name="Brandl J."/>
            <person name="Frisvad J.C."/>
            <person name="Nielsen K.F."/>
            <person name="Lyhne E.K."/>
            <person name="Kogle M.E."/>
            <person name="Kuo A."/>
            <person name="Riley R."/>
            <person name="Clum A."/>
            <person name="Nolan M."/>
            <person name="Lipzen A."/>
            <person name="Salamov A."/>
            <person name="Henrissat B."/>
            <person name="Wiebenga A."/>
            <person name="De vries R.P."/>
            <person name="Grigoriev I.V."/>
            <person name="Mortensen U.H."/>
            <person name="Andersen M.R."/>
            <person name="Baker S.E."/>
        </authorList>
    </citation>
    <scope>NUCLEOTIDE SEQUENCE [LARGE SCALE GENOMIC DNA]</scope>
    <source>
        <strain evidence="4 5">CBS 121057</strain>
    </source>
</reference>
<dbReference type="InterPro" id="IPR009081">
    <property type="entry name" value="PP-bd_ACP"/>
</dbReference>
<evidence type="ECO:0000256" key="1">
    <source>
        <dbReference type="ARBA" id="ARBA00022450"/>
    </source>
</evidence>
<dbReference type="SUPFAM" id="SSF56801">
    <property type="entry name" value="Acetyl-CoA synthetase-like"/>
    <property type="match status" value="1"/>
</dbReference>
<dbReference type="InterPro" id="IPR000873">
    <property type="entry name" value="AMP-dep_synth/lig_dom"/>
</dbReference>
<evidence type="ECO:0000256" key="2">
    <source>
        <dbReference type="ARBA" id="ARBA00022553"/>
    </source>
</evidence>
<keyword evidence="2" id="KW-0597">Phosphoprotein</keyword>
<dbReference type="InterPro" id="IPR036291">
    <property type="entry name" value="NAD(P)-bd_dom_sf"/>
</dbReference>
<keyword evidence="1" id="KW-0596">Phosphopantetheine</keyword>
<dbReference type="InterPro" id="IPR042099">
    <property type="entry name" value="ANL_N_sf"/>
</dbReference>
<dbReference type="VEuPathDB" id="FungiDB:BO78DRAFT_451015"/>
<name>A0A319E1E3_ASPSB</name>
<gene>
    <name evidence="4" type="ORF">BO78DRAFT_451015</name>
</gene>
<sequence>MSEAPPPRADIPPIFQTSAAKPDRLVHLIPDELAAAVPDHPLFAYARAARPQDGFVDVSCWRFANAVNRASWYLRYLLGPPRDFATVGYMGPSDLRYFLFMFGAIKVGYKMPFLSPRNNLEGHLNVLEGVDCNVFLRAKETNIDPILDKRPMLSWVVPELDDFLEDFPVATYPYTKTFEDAWSDPCLVLHTTGSTGLPNPITWKVGILSTYEAWRTIPSVDGYVSTTEIYQQSRRAYTSMPLFHTSGLNAGITWAMLLGVTLVYGAPQVVPNAAYTDEMHQFAGVDASMGAPSIYEELSRDPQALERINRLHYVVASGAPLSHNAGDLISKHTRRLAPSIEDWPYFRWHPSHSGIEMRETVDGLYELFLVKDPNLKLYQGVFNTFPDVSEWSMKDLYSRHPDPSKPYLYMYRCRRDDVIVLSNGEKIAPALMEATLMSNPLIKGAMIVGQGQFQPVVLIELFTDPPHDPKARYQILESLAPAHGKLDQYHVLFADPAKPIRYLGQGKIQRKSTYALYEKEIEELYRAVDEGNEELRFWNVPDLEVHDTVEIARWLGLLITQVTGLGALEQDRDIFPAGVDSLQVMQMTRELRFQAKRLGLAEATDLFPPASIYTHPTIAQLADYIGHRLTGQNLSNGIPGGESSNAHMQTLLHRYAASLPHSSGLSPLPPTQNMVVLLTGSTGSLGSYLLDALQEDPNVTRIICLNRSANAAEKQVQFSFERGLNAIDPSRVELLQADLSRPLLGLEETTYERLQQSVTHILHNQWAVNFNWSLSTFDPLIRGVRHLIDLAHTSQRHAFIMFISSVSAVGSWANPGPVPEEPIHDFHVASRMGHGQSKLISECLLDQATRVSGVRSASCRVGIVAGPVEQALGLWNPQEYIPSIIISSPHLNAFPITFPSRDQIDWIPVDKASKILLEILSHASQQPPTNANTATSQMQVFHVINPQSTSWSKFAPDMLASYPDSLDLAAVDFETWMRLLEVVATTTTDTDTTDVPAVKLLDFFRRASTEHADARQLSSLKAQQASPALCTLGKVNARWLRNWMVQWGWTEYAHEYEY</sequence>
<dbReference type="SUPFAM" id="SSF51735">
    <property type="entry name" value="NAD(P)-binding Rossmann-fold domains"/>
    <property type="match status" value="1"/>
</dbReference>
<dbReference type="InterPro" id="IPR051414">
    <property type="entry name" value="Adenylate-forming_Reductase"/>
</dbReference>